<comment type="subcellular location">
    <subcellularLocation>
        <location evidence="1">Cell membrane</location>
        <topology evidence="1">Multi-pass membrane protein</topology>
    </subcellularLocation>
</comment>
<keyword evidence="2" id="KW-1003">Cell membrane</keyword>
<feature type="transmembrane region" description="Helical" evidence="6">
    <location>
        <begin position="282"/>
        <end position="304"/>
    </location>
</feature>
<dbReference type="EMBL" id="CP104064">
    <property type="protein sequence ID" value="WAH36196.1"/>
    <property type="molecule type" value="Genomic_DNA"/>
</dbReference>
<dbReference type="RefSeq" id="WP_268043516.1">
    <property type="nucleotide sequence ID" value="NZ_CP104064.1"/>
</dbReference>
<reference evidence="7" key="1">
    <citation type="submission" date="2022-08" db="EMBL/GenBank/DDBJ databases">
        <title>Alicyclobacillus dauci DSM2870, complete genome.</title>
        <authorList>
            <person name="Wang Q."/>
            <person name="Cai R."/>
            <person name="Wang Z."/>
        </authorList>
    </citation>
    <scope>NUCLEOTIDE SEQUENCE</scope>
    <source>
        <strain evidence="7">DSM 28700</strain>
    </source>
</reference>
<evidence type="ECO:0000256" key="3">
    <source>
        <dbReference type="ARBA" id="ARBA00022692"/>
    </source>
</evidence>
<feature type="transmembrane region" description="Helical" evidence="6">
    <location>
        <begin position="60"/>
        <end position="76"/>
    </location>
</feature>
<dbReference type="InterPro" id="IPR001851">
    <property type="entry name" value="ABC_transp_permease"/>
</dbReference>
<dbReference type="Pfam" id="PF02653">
    <property type="entry name" value="BPD_transp_2"/>
    <property type="match status" value="1"/>
</dbReference>
<gene>
    <name evidence="7" type="ORF">NZD86_18415</name>
</gene>
<keyword evidence="4 6" id="KW-1133">Transmembrane helix</keyword>
<evidence type="ECO:0000313" key="8">
    <source>
        <dbReference type="Proteomes" id="UP001164803"/>
    </source>
</evidence>
<accession>A0ABY6Z036</accession>
<dbReference type="PANTHER" id="PTHR30482:SF10">
    <property type="entry name" value="HIGH-AFFINITY BRANCHED-CHAIN AMINO ACID TRANSPORT PROTEIN BRAE"/>
    <property type="match status" value="1"/>
</dbReference>
<keyword evidence="5 6" id="KW-0472">Membrane</keyword>
<evidence type="ECO:0000256" key="1">
    <source>
        <dbReference type="ARBA" id="ARBA00004651"/>
    </source>
</evidence>
<feature type="transmembrane region" description="Helical" evidence="6">
    <location>
        <begin position="208"/>
        <end position="230"/>
    </location>
</feature>
<dbReference type="CDD" id="cd06581">
    <property type="entry name" value="TM_PBP1_LivM_like"/>
    <property type="match status" value="1"/>
</dbReference>
<evidence type="ECO:0000256" key="4">
    <source>
        <dbReference type="ARBA" id="ARBA00022989"/>
    </source>
</evidence>
<dbReference type="Proteomes" id="UP001164803">
    <property type="component" value="Chromosome"/>
</dbReference>
<evidence type="ECO:0000313" key="7">
    <source>
        <dbReference type="EMBL" id="WAH36196.1"/>
    </source>
</evidence>
<dbReference type="InterPro" id="IPR043428">
    <property type="entry name" value="LivM-like"/>
</dbReference>
<feature type="transmembrane region" description="Helical" evidence="6">
    <location>
        <begin position="158"/>
        <end position="178"/>
    </location>
</feature>
<keyword evidence="8" id="KW-1185">Reference proteome</keyword>
<proteinExistence type="predicted"/>
<evidence type="ECO:0000256" key="2">
    <source>
        <dbReference type="ARBA" id="ARBA00022475"/>
    </source>
</evidence>
<organism evidence="7 8">
    <name type="scientific">Alicyclobacillus dauci</name>
    <dbReference type="NCBI Taxonomy" id="1475485"/>
    <lineage>
        <taxon>Bacteria</taxon>
        <taxon>Bacillati</taxon>
        <taxon>Bacillota</taxon>
        <taxon>Bacilli</taxon>
        <taxon>Bacillales</taxon>
        <taxon>Alicyclobacillaceae</taxon>
        <taxon>Alicyclobacillus</taxon>
    </lineage>
</organism>
<dbReference type="PANTHER" id="PTHR30482">
    <property type="entry name" value="HIGH-AFFINITY BRANCHED-CHAIN AMINO ACID TRANSPORT SYSTEM PERMEASE"/>
    <property type="match status" value="1"/>
</dbReference>
<name>A0ABY6Z036_9BACL</name>
<sequence>MKKISRIIAWVVVLCLALLPLLGVNGLLLQTLIMIGVFAGLSMATDLIIGYIGELSFGQPAFFAVGAYTAAKLVTTNPQMSFFVILLVSIVVTAVFGVIIGGISLRLQGPFFAMLTFGMSGILATLANNWSSFTGGSNGLPGIPPLQIGGLMFTKPVYYWYFIFVLCLIVYAVSRILLSGRTGRAILSSRDNSGLASALGINVFRYKLLTFVVSSILSGLIGVFYAYYIGYVSPDLFGIYFLQMTLSMVVIGGKGTLIGPVIGSVILTSASNYIQLKPEWNLIIFGLVTILALIFFPKGIVSAFTHIVERRNHKTDELKSMEGYDDTEVRTVNG</sequence>
<protein>
    <submittedName>
        <fullName evidence="7">Branched-chain amino acid ABC transporter permease</fullName>
    </submittedName>
</protein>
<feature type="transmembrane region" description="Helical" evidence="6">
    <location>
        <begin position="82"/>
        <end position="104"/>
    </location>
</feature>
<keyword evidence="3 6" id="KW-0812">Transmembrane</keyword>
<evidence type="ECO:0000256" key="5">
    <source>
        <dbReference type="ARBA" id="ARBA00023136"/>
    </source>
</evidence>
<evidence type="ECO:0000256" key="6">
    <source>
        <dbReference type="SAM" id="Phobius"/>
    </source>
</evidence>